<feature type="region of interest" description="Disordered" evidence="1">
    <location>
        <begin position="561"/>
        <end position="608"/>
    </location>
</feature>
<feature type="compositionally biased region" description="Polar residues" evidence="1">
    <location>
        <begin position="430"/>
        <end position="447"/>
    </location>
</feature>
<name>A0A8J1Y0C8_OWEFU</name>
<dbReference type="GO" id="GO:0005654">
    <property type="term" value="C:nucleoplasm"/>
    <property type="evidence" value="ECO:0007669"/>
    <property type="project" value="TreeGrafter"/>
</dbReference>
<dbReference type="AlphaFoldDB" id="A0A8J1Y0C8"/>
<accession>A0A8J1Y0C8</accession>
<evidence type="ECO:0000313" key="3">
    <source>
        <dbReference type="Proteomes" id="UP000749559"/>
    </source>
</evidence>
<feature type="non-terminal residue" evidence="2">
    <location>
        <position position="699"/>
    </location>
</feature>
<dbReference type="PANTHER" id="PTHR16207:SF11">
    <property type="entry name" value="SET DOMAIN-CONTAINING PROTEIN"/>
    <property type="match status" value="1"/>
</dbReference>
<dbReference type="InterPro" id="IPR046432">
    <property type="entry name" value="TASOR"/>
</dbReference>
<keyword evidence="3" id="KW-1185">Reference proteome</keyword>
<dbReference type="OrthoDB" id="10054471at2759"/>
<dbReference type="Proteomes" id="UP000749559">
    <property type="component" value="Unassembled WGS sequence"/>
</dbReference>
<gene>
    <name evidence="2" type="ORF">OFUS_LOCUS19880</name>
</gene>
<feature type="compositionally biased region" description="Basic and acidic residues" evidence="1">
    <location>
        <begin position="392"/>
        <end position="414"/>
    </location>
</feature>
<reference evidence="2" key="1">
    <citation type="submission" date="2022-03" db="EMBL/GenBank/DDBJ databases">
        <authorList>
            <person name="Martin C."/>
        </authorList>
    </citation>
    <scope>NUCLEOTIDE SEQUENCE</scope>
</reference>
<protein>
    <submittedName>
        <fullName evidence="2">Uncharacterized protein</fullName>
    </submittedName>
</protein>
<sequence>GQIIPISRKSEDGQKIIDIVTRTFWNCGIECEFLKIDRITNETLQHEFRQIKDRLTKSGLKYTELRETFAFTYRGNRSMLKAICDTGLRVEDNPRRSILGDATKGVHLWMSADLCLAKISAPLCKIIMYKIIKGRIKQVAPNFDTSGPDSALQPPTPGFNCHSSANIPMTDTSLDRLMTNSQLYLYDMDGHGKCSKRPRQVLPYAVLSFKVNVLKVREIFPTLEPLVMEHKEEEKPVNLTDLMKTAHSVYNGYIFNKGNHLAHVTMLCGSKLFFPLEKKLAVDSKTPLEQFKLLLGDKAKQLKLLWKQDGSKKDAQLVFLRADEDKYKKRIKQFATLLDQSKSVGVAKVHREEFLLCLLSGKTLQEEFGVENNHHTSLFGVFNWVREAPQKEDPEKLKVPSLERQRSSDSKSSEKSSGSSQHGSHGISSRETSLSPTKSSVANSKSTSRGKDVADLQDFCDEAEKPWKIGEDLHPQVDDTKTSANDTLYETPYEVILAQRKNPQIQNVNPTPINVRPGIPDDARSKVPNSAIETDKLKVAKIDNQKLCNIHIQSSKGTTLFKESQNEARKESQSETKSDKEISNQHKKVKHRSRSQSKITSSPKKETKIGISLIESPKQDNEKLKLKLQQLKTIFTPPRKKELEHDLDCLKAHSSTTLKDNAKVTGNAIKPEFIVTQVCSSESQEIVCNSKAATDIDMQ</sequence>
<organism evidence="2 3">
    <name type="scientific">Owenia fusiformis</name>
    <name type="common">Polychaete worm</name>
    <dbReference type="NCBI Taxonomy" id="6347"/>
    <lineage>
        <taxon>Eukaryota</taxon>
        <taxon>Metazoa</taxon>
        <taxon>Spiralia</taxon>
        <taxon>Lophotrochozoa</taxon>
        <taxon>Annelida</taxon>
        <taxon>Polychaeta</taxon>
        <taxon>Sedentaria</taxon>
        <taxon>Canalipalpata</taxon>
        <taxon>Sabellida</taxon>
        <taxon>Oweniida</taxon>
        <taxon>Oweniidae</taxon>
        <taxon>Owenia</taxon>
    </lineage>
</organism>
<feature type="region of interest" description="Disordered" evidence="1">
    <location>
        <begin position="507"/>
        <end position="526"/>
    </location>
</feature>
<proteinExistence type="predicted"/>
<feature type="compositionally biased region" description="Basic and acidic residues" evidence="1">
    <location>
        <begin position="564"/>
        <end position="584"/>
    </location>
</feature>
<dbReference type="PANTHER" id="PTHR16207">
    <property type="entry name" value="SET DOMAIN-CONTAINING PROTEIN"/>
    <property type="match status" value="1"/>
</dbReference>
<dbReference type="EMBL" id="CAIIXF020000009">
    <property type="protein sequence ID" value="CAH1795320.1"/>
    <property type="molecule type" value="Genomic_DNA"/>
</dbReference>
<evidence type="ECO:0000313" key="2">
    <source>
        <dbReference type="EMBL" id="CAH1795320.1"/>
    </source>
</evidence>
<feature type="non-terminal residue" evidence="2">
    <location>
        <position position="1"/>
    </location>
</feature>
<feature type="region of interest" description="Disordered" evidence="1">
    <location>
        <begin position="392"/>
        <end position="456"/>
    </location>
</feature>
<evidence type="ECO:0000256" key="1">
    <source>
        <dbReference type="SAM" id="MobiDB-lite"/>
    </source>
</evidence>
<dbReference type="GO" id="GO:0045814">
    <property type="term" value="P:negative regulation of gene expression, epigenetic"/>
    <property type="evidence" value="ECO:0007669"/>
    <property type="project" value="InterPro"/>
</dbReference>
<comment type="caution">
    <text evidence="2">The sequence shown here is derived from an EMBL/GenBank/DDBJ whole genome shotgun (WGS) entry which is preliminary data.</text>
</comment>
<feature type="compositionally biased region" description="Basic residues" evidence="1">
    <location>
        <begin position="585"/>
        <end position="595"/>
    </location>
</feature>
<feature type="compositionally biased region" description="Low complexity" evidence="1">
    <location>
        <begin position="415"/>
        <end position="429"/>
    </location>
</feature>